<gene>
    <name evidence="2" type="ORF">RF55_23672</name>
</gene>
<sequence>MEETLQIDPKLKPIEEVEINEDSVQSTEEKIVAAKETLERRAKQRKVQTDKHGEAKEYQPGDQ</sequence>
<comment type="caution">
    <text evidence="2">The sequence shown here is derived from an EMBL/GenBank/DDBJ whole genome shotgun (WGS) entry which is preliminary data.</text>
</comment>
<organism evidence="2 3">
    <name type="scientific">Lasius niger</name>
    <name type="common">Black garden ant</name>
    <dbReference type="NCBI Taxonomy" id="67767"/>
    <lineage>
        <taxon>Eukaryota</taxon>
        <taxon>Metazoa</taxon>
        <taxon>Ecdysozoa</taxon>
        <taxon>Arthropoda</taxon>
        <taxon>Hexapoda</taxon>
        <taxon>Insecta</taxon>
        <taxon>Pterygota</taxon>
        <taxon>Neoptera</taxon>
        <taxon>Endopterygota</taxon>
        <taxon>Hymenoptera</taxon>
        <taxon>Apocrita</taxon>
        <taxon>Aculeata</taxon>
        <taxon>Formicoidea</taxon>
        <taxon>Formicidae</taxon>
        <taxon>Formicinae</taxon>
        <taxon>Lasius</taxon>
        <taxon>Lasius</taxon>
    </lineage>
</organism>
<protein>
    <submittedName>
        <fullName evidence="2">Ferric reductase defective 3 family protein</fullName>
    </submittedName>
</protein>
<feature type="non-terminal residue" evidence="2">
    <location>
        <position position="63"/>
    </location>
</feature>
<dbReference type="AlphaFoldDB" id="A0A0J7JVI1"/>
<keyword evidence="3" id="KW-1185">Reference proteome</keyword>
<dbReference type="PaxDb" id="67767-A0A0J7JVI1"/>
<proteinExistence type="predicted"/>
<feature type="region of interest" description="Disordered" evidence="1">
    <location>
        <begin position="37"/>
        <end position="63"/>
    </location>
</feature>
<evidence type="ECO:0000256" key="1">
    <source>
        <dbReference type="SAM" id="MobiDB-lite"/>
    </source>
</evidence>
<dbReference type="Proteomes" id="UP000036403">
    <property type="component" value="Unassembled WGS sequence"/>
</dbReference>
<accession>A0A0J7JVI1</accession>
<dbReference type="EMBL" id="LBMM01027032">
    <property type="protein sequence ID" value="KMQ82243.1"/>
    <property type="molecule type" value="Genomic_DNA"/>
</dbReference>
<reference evidence="2 3" key="1">
    <citation type="submission" date="2015-04" db="EMBL/GenBank/DDBJ databases">
        <title>Lasius niger genome sequencing.</title>
        <authorList>
            <person name="Konorov E.A."/>
            <person name="Nikitin M.A."/>
            <person name="Kirill M.V."/>
            <person name="Chang P."/>
        </authorList>
    </citation>
    <scope>NUCLEOTIDE SEQUENCE [LARGE SCALE GENOMIC DNA]</scope>
    <source>
        <tissue evidence="2">Whole</tissue>
    </source>
</reference>
<name>A0A0J7JVI1_LASNI</name>
<evidence type="ECO:0000313" key="3">
    <source>
        <dbReference type="Proteomes" id="UP000036403"/>
    </source>
</evidence>
<evidence type="ECO:0000313" key="2">
    <source>
        <dbReference type="EMBL" id="KMQ82243.1"/>
    </source>
</evidence>